<accession>A0ABP0SJH5</accession>
<sequence>ETLREEFLKHGSFQELECQIAKWQKESLDTGKSMVEHAWNWARDNGHLRQNPIHGEEEINVVLEEYFDHAQQQGNSMTQSGSFAMEDISTSQRRSSRILLIS</sequence>
<feature type="region of interest" description="Disordered" evidence="1">
    <location>
        <begin position="71"/>
        <end position="102"/>
    </location>
</feature>
<dbReference type="EMBL" id="CAXAMM010043963">
    <property type="protein sequence ID" value="CAK9112517.1"/>
    <property type="molecule type" value="Genomic_DNA"/>
</dbReference>
<protein>
    <submittedName>
        <fullName evidence="2">KH domain-containing protein 3</fullName>
    </submittedName>
</protein>
<organism evidence="2 3">
    <name type="scientific">Durusdinium trenchii</name>
    <dbReference type="NCBI Taxonomy" id="1381693"/>
    <lineage>
        <taxon>Eukaryota</taxon>
        <taxon>Sar</taxon>
        <taxon>Alveolata</taxon>
        <taxon>Dinophyceae</taxon>
        <taxon>Suessiales</taxon>
        <taxon>Symbiodiniaceae</taxon>
        <taxon>Durusdinium</taxon>
    </lineage>
</organism>
<name>A0ABP0SJH5_9DINO</name>
<evidence type="ECO:0000313" key="2">
    <source>
        <dbReference type="EMBL" id="CAK9112517.1"/>
    </source>
</evidence>
<evidence type="ECO:0000256" key="1">
    <source>
        <dbReference type="SAM" id="MobiDB-lite"/>
    </source>
</evidence>
<reference evidence="2 3" key="1">
    <citation type="submission" date="2024-02" db="EMBL/GenBank/DDBJ databases">
        <authorList>
            <person name="Chen Y."/>
            <person name="Shah S."/>
            <person name="Dougan E. K."/>
            <person name="Thang M."/>
            <person name="Chan C."/>
        </authorList>
    </citation>
    <scope>NUCLEOTIDE SEQUENCE [LARGE SCALE GENOMIC DNA]</scope>
</reference>
<comment type="caution">
    <text evidence="2">The sequence shown here is derived from an EMBL/GenBank/DDBJ whole genome shotgun (WGS) entry which is preliminary data.</text>
</comment>
<dbReference type="Proteomes" id="UP001642464">
    <property type="component" value="Unassembled WGS sequence"/>
</dbReference>
<proteinExistence type="predicted"/>
<evidence type="ECO:0000313" key="3">
    <source>
        <dbReference type="Proteomes" id="UP001642464"/>
    </source>
</evidence>
<gene>
    <name evidence="2" type="ORF">SCF082_LOCUS52164</name>
</gene>
<feature type="compositionally biased region" description="Low complexity" evidence="1">
    <location>
        <begin position="88"/>
        <end position="102"/>
    </location>
</feature>
<feature type="compositionally biased region" description="Polar residues" evidence="1">
    <location>
        <begin position="71"/>
        <end position="82"/>
    </location>
</feature>
<keyword evidence="3" id="KW-1185">Reference proteome</keyword>
<feature type="non-terminal residue" evidence="2">
    <location>
        <position position="1"/>
    </location>
</feature>